<comment type="similarity">
    <text evidence="3 11">Belongs to the glycogen phosphorylase family.</text>
</comment>
<keyword evidence="7 10" id="KW-0663">Pyridoxal phosphate</keyword>
<sequence>MNTHDIPPSGETKPTATDLQRSFMRHLHYTLVKDKYSATKADLYLALAFAVRDMLAERWLDTQQSYYINDAKRVYYISMEFLMGRSLGNSLINLGIKEEWENALMEMGIDLEDIAETEWDAGLGNGGLGRLAACFLDSMATMSLPAYGYGIRYEYGMFYQKIVDGGQYELPDNWLRYENPWEFGRQEHLHKIRYEGSIVESSDPAGEVRHSWVDTHDVMALAYDVPVPGYGNETVNTMRLWSAKSTREFELESFNRGNYVGAVESKMKTENISKVLYPADHMAEGRELRLRQEYFLASATVQDIFYRFSKKHDDLNLLPEKVAIQLNDTHPTLAIPELMRILLDEKLLSWKTAWDLSVRTFAYTNHTILPEALEKWPVRMLEGILPRHLQIIYRINDHFLKEASVRFPGDSDRLRRMSIVGEEGEKHIRMAYLAIVGSHSINGVSVLHSEILKDHLFSDFFALWPERFNNKTNGITQRRWLKCANPWLSDLISSTIGDAWVTNLDELQKLRAMAEDRDFQQQWAEVKRANKQRLADYIYRHNGIQVSPDSLFDCQTKRLHEYKRQLLNVLHVIARYNRIKANPGLNVPPRTVIFSGKAAPSYFMAKLIIRLINAVGEVINNDPAAHDRLKVVFLANYSVSQAELIFPAADLSEQISTAGTEASGTGNMKYALNGALTIGTLDGANIEIMEEVGRNNIFIFGMNAEQVEGLKRAGYRPGDYYSHNQELRQAMDMIADGSFSPGDPGLFKPIVDNLLGNDPYLLLADYASYVACQDEVDRLYRHPHEWTRKSILNTAGMGKFSSDRTIAEYARDIWGVKPEKVGRHSRRDLA</sequence>
<evidence type="ECO:0000256" key="5">
    <source>
        <dbReference type="ARBA" id="ARBA00022676"/>
    </source>
</evidence>
<keyword evidence="5 11" id="KW-0328">Glycosyltransferase</keyword>
<comment type="cofactor">
    <cofactor evidence="2 11">
        <name>pyridoxal 5'-phosphate</name>
        <dbReference type="ChEBI" id="CHEBI:597326"/>
    </cofactor>
</comment>
<dbReference type="InterPro" id="IPR011833">
    <property type="entry name" value="Glycg_phsphrylas"/>
</dbReference>
<dbReference type="EC" id="2.4.1.1" evidence="11"/>
<evidence type="ECO:0000256" key="9">
    <source>
        <dbReference type="ARBA" id="ARBA00025174"/>
    </source>
</evidence>
<comment type="caution">
    <text evidence="12">The sequence shown here is derived from an EMBL/GenBank/DDBJ whole genome shotgun (WGS) entry which is preliminary data.</text>
</comment>
<dbReference type="AlphaFoldDB" id="A0A7J4ZPJ0"/>
<dbReference type="SUPFAM" id="SSF53756">
    <property type="entry name" value="UDP-Glycosyltransferase/glycogen phosphorylase"/>
    <property type="match status" value="1"/>
</dbReference>
<dbReference type="Proteomes" id="UP000420562">
    <property type="component" value="Unassembled WGS sequence"/>
</dbReference>
<dbReference type="GO" id="GO:0005980">
    <property type="term" value="P:glycogen catabolic process"/>
    <property type="evidence" value="ECO:0007669"/>
    <property type="project" value="TreeGrafter"/>
</dbReference>
<keyword evidence="13" id="KW-1185">Reference proteome</keyword>
<evidence type="ECO:0000256" key="11">
    <source>
        <dbReference type="RuleBase" id="RU000587"/>
    </source>
</evidence>
<dbReference type="GO" id="GO:0008184">
    <property type="term" value="F:glycogen phosphorylase activity"/>
    <property type="evidence" value="ECO:0007669"/>
    <property type="project" value="InterPro"/>
</dbReference>
<organism evidence="12 13">
    <name type="scientific">Oryzomonas japonica</name>
    <dbReference type="NCBI Taxonomy" id="2603858"/>
    <lineage>
        <taxon>Bacteria</taxon>
        <taxon>Pseudomonadati</taxon>
        <taxon>Thermodesulfobacteriota</taxon>
        <taxon>Desulfuromonadia</taxon>
        <taxon>Geobacterales</taxon>
        <taxon>Geobacteraceae</taxon>
        <taxon>Oryzomonas</taxon>
    </lineage>
</organism>
<feature type="modified residue" description="N6-(pyridoxal phosphate)lysine" evidence="10">
    <location>
        <position position="669"/>
    </location>
</feature>
<evidence type="ECO:0000256" key="4">
    <source>
        <dbReference type="ARBA" id="ARBA00022553"/>
    </source>
</evidence>
<evidence type="ECO:0000256" key="6">
    <source>
        <dbReference type="ARBA" id="ARBA00022679"/>
    </source>
</evidence>
<dbReference type="Gene3D" id="3.40.50.2000">
    <property type="entry name" value="Glycogen Phosphorylase B"/>
    <property type="match status" value="2"/>
</dbReference>
<proteinExistence type="inferred from homology"/>
<dbReference type="EMBL" id="VZQZ01000007">
    <property type="protein sequence ID" value="KAB0664790.1"/>
    <property type="molecule type" value="Genomic_DNA"/>
</dbReference>
<dbReference type="PANTHER" id="PTHR11468">
    <property type="entry name" value="GLYCOGEN PHOSPHORYLASE"/>
    <property type="match status" value="1"/>
</dbReference>
<dbReference type="Pfam" id="PF00343">
    <property type="entry name" value="Phosphorylase"/>
    <property type="match status" value="1"/>
</dbReference>
<reference evidence="12 13" key="1">
    <citation type="submission" date="2019-09" db="EMBL/GenBank/DDBJ databases">
        <title>Geobacter sp. Red96, a novel strain isolated from paddy soil.</title>
        <authorList>
            <person name="Xu Z."/>
            <person name="Masuda Y."/>
            <person name="Itoh H."/>
            <person name="Senoo K."/>
        </authorList>
    </citation>
    <scope>NUCLEOTIDE SEQUENCE [LARGE SCALE GENOMIC DNA]</scope>
    <source>
        <strain evidence="12 13">Red96</strain>
    </source>
</reference>
<dbReference type="InterPro" id="IPR035090">
    <property type="entry name" value="Pyridoxal_P_attach_site"/>
</dbReference>
<dbReference type="FunFam" id="3.40.50.2000:FF:000197">
    <property type="entry name" value="Alpha-1,4 glucan phosphorylase"/>
    <property type="match status" value="1"/>
</dbReference>
<evidence type="ECO:0000256" key="7">
    <source>
        <dbReference type="ARBA" id="ARBA00022898"/>
    </source>
</evidence>
<dbReference type="CDD" id="cd04300">
    <property type="entry name" value="GT35_Glycogen_Phosphorylase"/>
    <property type="match status" value="1"/>
</dbReference>
<keyword evidence="8 11" id="KW-0119">Carbohydrate metabolism</keyword>
<dbReference type="PIRSF" id="PIRSF000460">
    <property type="entry name" value="Pprylas_GlgP"/>
    <property type="match status" value="1"/>
</dbReference>
<accession>A0A7J4ZPJ0</accession>
<comment type="function">
    <text evidence="9">Phosphorylase is an important allosteric enzyme in carbohydrate metabolism. Enzymes from different sources differ in their regulatory mechanisms and in their natural substrates. However, all known phosphorylases share catalytic and structural properties.</text>
</comment>
<evidence type="ECO:0000256" key="3">
    <source>
        <dbReference type="ARBA" id="ARBA00006047"/>
    </source>
</evidence>
<evidence type="ECO:0000256" key="2">
    <source>
        <dbReference type="ARBA" id="ARBA00001933"/>
    </source>
</evidence>
<evidence type="ECO:0000256" key="1">
    <source>
        <dbReference type="ARBA" id="ARBA00001275"/>
    </source>
</evidence>
<name>A0A7J4ZPJ0_9BACT</name>
<evidence type="ECO:0000256" key="10">
    <source>
        <dbReference type="PIRSR" id="PIRSR000460-1"/>
    </source>
</evidence>
<protein>
    <recommendedName>
        <fullName evidence="11">Alpha-1,4 glucan phosphorylase</fullName>
        <ecNumber evidence="11">2.4.1.1</ecNumber>
    </recommendedName>
</protein>
<evidence type="ECO:0000313" key="12">
    <source>
        <dbReference type="EMBL" id="KAB0664790.1"/>
    </source>
</evidence>
<dbReference type="GO" id="GO:0030170">
    <property type="term" value="F:pyridoxal phosphate binding"/>
    <property type="evidence" value="ECO:0007669"/>
    <property type="project" value="InterPro"/>
</dbReference>
<evidence type="ECO:0000313" key="13">
    <source>
        <dbReference type="Proteomes" id="UP000420562"/>
    </source>
</evidence>
<keyword evidence="6 11" id="KW-0808">Transferase</keyword>
<comment type="catalytic activity">
    <reaction evidence="1 11">
        <text>[(1-&gt;4)-alpha-D-glucosyl](n) + phosphate = [(1-&gt;4)-alpha-D-glucosyl](n-1) + alpha-D-glucose 1-phosphate</text>
        <dbReference type="Rhea" id="RHEA:41732"/>
        <dbReference type="Rhea" id="RHEA-COMP:9584"/>
        <dbReference type="Rhea" id="RHEA-COMP:9586"/>
        <dbReference type="ChEBI" id="CHEBI:15444"/>
        <dbReference type="ChEBI" id="CHEBI:43474"/>
        <dbReference type="ChEBI" id="CHEBI:58601"/>
        <dbReference type="EC" id="2.4.1.1"/>
    </reaction>
</comment>
<gene>
    <name evidence="12" type="ORF">F6V25_12060</name>
</gene>
<dbReference type="GO" id="GO:0005737">
    <property type="term" value="C:cytoplasm"/>
    <property type="evidence" value="ECO:0007669"/>
    <property type="project" value="TreeGrafter"/>
</dbReference>
<dbReference type="InterPro" id="IPR000811">
    <property type="entry name" value="Glyco_trans_35"/>
</dbReference>
<dbReference type="PANTHER" id="PTHR11468:SF3">
    <property type="entry name" value="GLYCOGEN PHOSPHORYLASE, LIVER FORM"/>
    <property type="match status" value="1"/>
</dbReference>
<dbReference type="RefSeq" id="WP_151128805.1">
    <property type="nucleotide sequence ID" value="NZ_VZQZ01000007.1"/>
</dbReference>
<dbReference type="NCBIfam" id="TIGR02093">
    <property type="entry name" value="P_ylase"/>
    <property type="match status" value="1"/>
</dbReference>
<dbReference type="FunFam" id="3.40.50.2000:FF:000002">
    <property type="entry name" value="Alpha-1,4 glucan phosphorylase"/>
    <property type="match status" value="1"/>
</dbReference>
<keyword evidence="4" id="KW-0597">Phosphoprotein</keyword>
<evidence type="ECO:0000256" key="8">
    <source>
        <dbReference type="ARBA" id="ARBA00023277"/>
    </source>
</evidence>
<comment type="function">
    <text evidence="11">Allosteric enzyme that catalyzes the rate-limiting step in glycogen catabolism, the phosphorolytic cleavage of glycogen to produce glucose-1-phosphate, and plays a central role in maintaining cellular and organismal glucose homeostasis.</text>
</comment>
<dbReference type="PROSITE" id="PS00102">
    <property type="entry name" value="PHOSPHORYLASE"/>
    <property type="match status" value="1"/>
</dbReference>